<keyword evidence="1" id="KW-1133">Transmembrane helix</keyword>
<dbReference type="EMBL" id="CCBN010000020">
    <property type="protein sequence ID" value="CDO57282.1"/>
    <property type="molecule type" value="Genomic_DNA"/>
</dbReference>
<dbReference type="OrthoDB" id="3999982at2759"/>
<keyword evidence="1" id="KW-0472">Membrane</keyword>
<keyword evidence="1" id="KW-0812">Transmembrane</keyword>
<evidence type="ECO:0000313" key="2">
    <source>
        <dbReference type="EMBL" id="CDO57282.1"/>
    </source>
</evidence>
<comment type="caution">
    <text evidence="2">The sequence shown here is derived from an EMBL/GenBank/DDBJ whole genome shotgun (WGS) entry which is preliminary data.</text>
</comment>
<protein>
    <submittedName>
        <fullName evidence="2">Uncharacterized protein</fullName>
    </submittedName>
</protein>
<organism evidence="2 3">
    <name type="scientific">Geotrichum candidum</name>
    <name type="common">Oospora lactis</name>
    <name type="synonym">Dipodascus geotrichum</name>
    <dbReference type="NCBI Taxonomy" id="1173061"/>
    <lineage>
        <taxon>Eukaryota</taxon>
        <taxon>Fungi</taxon>
        <taxon>Dikarya</taxon>
        <taxon>Ascomycota</taxon>
        <taxon>Saccharomycotina</taxon>
        <taxon>Dipodascomycetes</taxon>
        <taxon>Dipodascales</taxon>
        <taxon>Dipodascaceae</taxon>
        <taxon>Geotrichum</taxon>
    </lineage>
</organism>
<feature type="transmembrane region" description="Helical" evidence="1">
    <location>
        <begin position="12"/>
        <end position="32"/>
    </location>
</feature>
<evidence type="ECO:0000256" key="1">
    <source>
        <dbReference type="SAM" id="Phobius"/>
    </source>
</evidence>
<evidence type="ECO:0000313" key="3">
    <source>
        <dbReference type="Proteomes" id="UP000242525"/>
    </source>
</evidence>
<dbReference type="AlphaFoldDB" id="A0A0J9XJV0"/>
<keyword evidence="3" id="KW-1185">Reference proteome</keyword>
<name>A0A0J9XJV0_GEOCN</name>
<sequence>MAPAFLTNKIFLGWFGVTATGTAAIIISKVILNQNKVDKFQDMDVQQYKAGEWEGPSEVERKSKYEGAGNSYMGRVRGADKLKWWSW</sequence>
<gene>
    <name evidence="2" type="ORF">BN980_GECA20s00510g</name>
</gene>
<proteinExistence type="predicted"/>
<dbReference type="Proteomes" id="UP000242525">
    <property type="component" value="Unassembled WGS sequence"/>
</dbReference>
<reference evidence="2" key="1">
    <citation type="submission" date="2014-03" db="EMBL/GenBank/DDBJ databases">
        <authorList>
            <person name="Casaregola S."/>
        </authorList>
    </citation>
    <scope>NUCLEOTIDE SEQUENCE [LARGE SCALE GENOMIC DNA]</scope>
    <source>
        <strain evidence="2">CLIB 918</strain>
    </source>
</reference>
<accession>A0A0J9XJV0</accession>